<gene>
    <name evidence="1" type="ORF">LCGC14_2554020</name>
</gene>
<name>A0A0F9ALY9_9ZZZZ</name>
<comment type="caution">
    <text evidence="1">The sequence shown here is derived from an EMBL/GenBank/DDBJ whole genome shotgun (WGS) entry which is preliminary data.</text>
</comment>
<organism evidence="1">
    <name type="scientific">marine sediment metagenome</name>
    <dbReference type="NCBI Taxonomy" id="412755"/>
    <lineage>
        <taxon>unclassified sequences</taxon>
        <taxon>metagenomes</taxon>
        <taxon>ecological metagenomes</taxon>
    </lineage>
</organism>
<sequence>MAGTNKSGSLRYLEATPTVDTGAFATGDLIGAAAIALTGAVVGDGATGLEEHGGYIQSVVVTDLAKQSANLDVVFFDVDPSNTTFTENDPFDPHDTDILQIVGVAAVTDWKAFNDSSVGQAMNLAIPFVLENGNNILYAVLVSRGAPTYGATDLTLRVGILDE</sequence>
<dbReference type="EMBL" id="LAZR01041989">
    <property type="protein sequence ID" value="KKL10619.1"/>
    <property type="molecule type" value="Genomic_DNA"/>
</dbReference>
<evidence type="ECO:0000313" key="1">
    <source>
        <dbReference type="EMBL" id="KKL10619.1"/>
    </source>
</evidence>
<accession>A0A0F9ALY9</accession>
<reference evidence="1" key="1">
    <citation type="journal article" date="2015" name="Nature">
        <title>Complex archaea that bridge the gap between prokaryotes and eukaryotes.</title>
        <authorList>
            <person name="Spang A."/>
            <person name="Saw J.H."/>
            <person name="Jorgensen S.L."/>
            <person name="Zaremba-Niedzwiedzka K."/>
            <person name="Martijn J."/>
            <person name="Lind A.E."/>
            <person name="van Eijk R."/>
            <person name="Schleper C."/>
            <person name="Guy L."/>
            <person name="Ettema T.J."/>
        </authorList>
    </citation>
    <scope>NUCLEOTIDE SEQUENCE</scope>
</reference>
<protein>
    <submittedName>
        <fullName evidence="1">Uncharacterized protein</fullName>
    </submittedName>
</protein>
<dbReference type="AlphaFoldDB" id="A0A0F9ALY9"/>
<proteinExistence type="predicted"/>